<sequence>MGSRVFGMAAQTRRGLFIGTLMGGVSMAALCALPAIAQEEAAQEEAAQAAAEEEAVELAPVFVTASPLATPLDELATPVTVVSRDEVLSSPAATIGALLKDKPGITESSFAAGASRPIIRGLDNTRVRVQENGLGAGDVSAVSEDHGVPIDPLSAERVEVVRGPATLRYGSEAIGGVVNIINNRIPTELPKDGFEGEASVSYDTVNDGRRIYGEMNAGEGNVVFHLDSFARKTDDYRIPGAFDRQTNTWTETSGIAGGASVLLDADAFSGYAGAAVSYYDSNYGIPAGDPLDPIHIDMWQAKLQVASELDFNGGPFSKLALTGGYSDYTHGEIDSAGATGSRFDNEEWEARGELSHRAVGPFTGAIGIHARGRQLEAAGEGGELIAPSDTDAIAGFIFEEMPLAGEWFKLQASGRAEHVNVTGTALDTVTALEFDSERSFTPLSFAAGLVANAGNGWVFGLNAQRVERAPDALELYSKGPHEATETFEIGDPTLDKETAQTFELTAKRVGDDYSFEAAVFHTKFSDFIYKRLTGITCDDDFASCGVGTELDQVLFTQEDATFRGLEAAGRVTLARWGTARAGLSGQFDMVRAELDAGGDVPRIPPMRAGAGVFYADETVAGEFGFLHAFEQDRISANETETGSYTNLKGEIRYLVPSVMGGNAALEFALVGENLLDEDIRNHVSFKKNDVLQPGRNVRLVVTARF</sequence>
<comment type="subcellular location">
    <subcellularLocation>
        <location evidence="1 8">Cell outer membrane</location>
        <topology evidence="1 8">Multi-pass membrane protein</topology>
    </subcellularLocation>
</comment>
<keyword evidence="12" id="KW-0675">Receptor</keyword>
<dbReference type="Proteomes" id="UP000006377">
    <property type="component" value="Chromosome"/>
</dbReference>
<dbReference type="Gene3D" id="2.170.130.10">
    <property type="entry name" value="TonB-dependent receptor, plug domain"/>
    <property type="match status" value="1"/>
</dbReference>
<evidence type="ECO:0000259" key="10">
    <source>
        <dbReference type="Pfam" id="PF00593"/>
    </source>
</evidence>
<keyword evidence="13" id="KW-1185">Reference proteome</keyword>
<evidence type="ECO:0000256" key="7">
    <source>
        <dbReference type="ARBA" id="ARBA00023237"/>
    </source>
</evidence>
<dbReference type="InterPro" id="IPR012910">
    <property type="entry name" value="Plug_dom"/>
</dbReference>
<evidence type="ECO:0000313" key="13">
    <source>
        <dbReference type="Proteomes" id="UP000006377"/>
    </source>
</evidence>
<dbReference type="STRING" id="402881.Plav_1865"/>
<keyword evidence="3 8" id="KW-1134">Transmembrane beta strand</keyword>
<dbReference type="AlphaFoldDB" id="A7HU99"/>
<evidence type="ECO:0000256" key="4">
    <source>
        <dbReference type="ARBA" id="ARBA00022692"/>
    </source>
</evidence>
<dbReference type="InterPro" id="IPR039426">
    <property type="entry name" value="TonB-dep_rcpt-like"/>
</dbReference>
<evidence type="ECO:0000256" key="9">
    <source>
        <dbReference type="RuleBase" id="RU003357"/>
    </source>
</evidence>
<evidence type="ECO:0000256" key="1">
    <source>
        <dbReference type="ARBA" id="ARBA00004571"/>
    </source>
</evidence>
<dbReference type="OrthoDB" id="9795928at2"/>
<dbReference type="GO" id="GO:0015344">
    <property type="term" value="F:siderophore uptake transmembrane transporter activity"/>
    <property type="evidence" value="ECO:0007669"/>
    <property type="project" value="TreeGrafter"/>
</dbReference>
<dbReference type="RefSeq" id="WP_012110775.1">
    <property type="nucleotide sequence ID" value="NC_009719.1"/>
</dbReference>
<keyword evidence="2 8" id="KW-0813">Transport</keyword>
<evidence type="ECO:0000256" key="8">
    <source>
        <dbReference type="PROSITE-ProRule" id="PRU01360"/>
    </source>
</evidence>
<dbReference type="PANTHER" id="PTHR30069:SF40">
    <property type="entry name" value="TONB-DEPENDENT RECEPTOR NMB0964-RELATED"/>
    <property type="match status" value="1"/>
</dbReference>
<dbReference type="Pfam" id="PF07715">
    <property type="entry name" value="Plug"/>
    <property type="match status" value="1"/>
</dbReference>
<evidence type="ECO:0000256" key="6">
    <source>
        <dbReference type="ARBA" id="ARBA00023136"/>
    </source>
</evidence>
<keyword evidence="5 9" id="KW-0798">TonB box</keyword>
<dbReference type="KEGG" id="pla:Plav_1865"/>
<feature type="domain" description="TonB-dependent receptor plug" evidence="11">
    <location>
        <begin position="73"/>
        <end position="177"/>
    </location>
</feature>
<name>A7HU99_PARL1</name>
<dbReference type="PROSITE" id="PS52016">
    <property type="entry name" value="TONB_DEPENDENT_REC_3"/>
    <property type="match status" value="1"/>
</dbReference>
<dbReference type="InterPro" id="IPR036942">
    <property type="entry name" value="Beta-barrel_TonB_sf"/>
</dbReference>
<evidence type="ECO:0000256" key="2">
    <source>
        <dbReference type="ARBA" id="ARBA00022448"/>
    </source>
</evidence>
<gene>
    <name evidence="12" type="ordered locus">Plav_1865</name>
</gene>
<dbReference type="Pfam" id="PF00593">
    <property type="entry name" value="TonB_dep_Rec_b-barrel"/>
    <property type="match status" value="1"/>
</dbReference>
<comment type="similarity">
    <text evidence="8 9">Belongs to the TonB-dependent receptor family.</text>
</comment>
<dbReference type="InterPro" id="IPR000531">
    <property type="entry name" value="Beta-barrel_TonB"/>
</dbReference>
<dbReference type="GO" id="GO:0009279">
    <property type="term" value="C:cell outer membrane"/>
    <property type="evidence" value="ECO:0007669"/>
    <property type="project" value="UniProtKB-SubCell"/>
</dbReference>
<dbReference type="EMBL" id="CP000774">
    <property type="protein sequence ID" value="ABS63482.1"/>
    <property type="molecule type" value="Genomic_DNA"/>
</dbReference>
<dbReference type="PANTHER" id="PTHR30069">
    <property type="entry name" value="TONB-DEPENDENT OUTER MEMBRANE RECEPTOR"/>
    <property type="match status" value="1"/>
</dbReference>
<evidence type="ECO:0000259" key="11">
    <source>
        <dbReference type="Pfam" id="PF07715"/>
    </source>
</evidence>
<organism evidence="12 13">
    <name type="scientific">Parvibaculum lavamentivorans (strain DS-1 / DSM 13023 / NCIMB 13966)</name>
    <dbReference type="NCBI Taxonomy" id="402881"/>
    <lineage>
        <taxon>Bacteria</taxon>
        <taxon>Pseudomonadati</taxon>
        <taxon>Pseudomonadota</taxon>
        <taxon>Alphaproteobacteria</taxon>
        <taxon>Hyphomicrobiales</taxon>
        <taxon>Parvibaculaceae</taxon>
        <taxon>Parvibaculum</taxon>
    </lineage>
</organism>
<evidence type="ECO:0000256" key="5">
    <source>
        <dbReference type="ARBA" id="ARBA00023077"/>
    </source>
</evidence>
<proteinExistence type="inferred from homology"/>
<keyword evidence="6 8" id="KW-0472">Membrane</keyword>
<keyword evidence="7 8" id="KW-0998">Cell outer membrane</keyword>
<evidence type="ECO:0000313" key="12">
    <source>
        <dbReference type="EMBL" id="ABS63482.1"/>
    </source>
</evidence>
<dbReference type="GO" id="GO:0044718">
    <property type="term" value="P:siderophore transmembrane transport"/>
    <property type="evidence" value="ECO:0007669"/>
    <property type="project" value="TreeGrafter"/>
</dbReference>
<dbReference type="SUPFAM" id="SSF56935">
    <property type="entry name" value="Porins"/>
    <property type="match status" value="1"/>
</dbReference>
<protein>
    <submittedName>
        <fullName evidence="12">TonB-dependent receptor</fullName>
    </submittedName>
</protein>
<dbReference type="HOGENOM" id="CLU_008287_10_1_5"/>
<reference evidence="12 13" key="1">
    <citation type="journal article" date="2011" name="Stand. Genomic Sci.">
        <title>Complete genome sequence of Parvibaculum lavamentivorans type strain (DS-1(T)).</title>
        <authorList>
            <person name="Schleheck D."/>
            <person name="Weiss M."/>
            <person name="Pitluck S."/>
            <person name="Bruce D."/>
            <person name="Land M.L."/>
            <person name="Han S."/>
            <person name="Saunders E."/>
            <person name="Tapia R."/>
            <person name="Detter C."/>
            <person name="Brettin T."/>
            <person name="Han J."/>
            <person name="Woyke T."/>
            <person name="Goodwin L."/>
            <person name="Pennacchio L."/>
            <person name="Nolan M."/>
            <person name="Cook A.M."/>
            <person name="Kjelleberg S."/>
            <person name="Thomas T."/>
        </authorList>
    </citation>
    <scope>NUCLEOTIDE SEQUENCE [LARGE SCALE GENOMIC DNA]</scope>
    <source>
        <strain evidence="13">DS-1 / DSM 13023 / NCIMB 13966</strain>
    </source>
</reference>
<dbReference type="InterPro" id="IPR037066">
    <property type="entry name" value="Plug_dom_sf"/>
</dbReference>
<feature type="domain" description="TonB-dependent receptor-like beta-barrel" evidence="10">
    <location>
        <begin position="259"/>
        <end position="653"/>
    </location>
</feature>
<dbReference type="Gene3D" id="2.40.170.20">
    <property type="entry name" value="TonB-dependent receptor, beta-barrel domain"/>
    <property type="match status" value="1"/>
</dbReference>
<evidence type="ECO:0000256" key="3">
    <source>
        <dbReference type="ARBA" id="ARBA00022452"/>
    </source>
</evidence>
<accession>A7HU99</accession>
<dbReference type="eggNOG" id="COG4771">
    <property type="taxonomic scope" value="Bacteria"/>
</dbReference>
<keyword evidence="4 8" id="KW-0812">Transmembrane</keyword>